<evidence type="ECO:0000256" key="1">
    <source>
        <dbReference type="ARBA" id="ARBA00022722"/>
    </source>
</evidence>
<organism evidence="9 10">
    <name type="scientific">Peribacillus cavernae</name>
    <dbReference type="NCBI Taxonomy" id="1674310"/>
    <lineage>
        <taxon>Bacteria</taxon>
        <taxon>Bacillati</taxon>
        <taxon>Bacillota</taxon>
        <taxon>Bacilli</taxon>
        <taxon>Bacillales</taxon>
        <taxon>Bacillaceae</taxon>
        <taxon>Peribacillus</taxon>
    </lineage>
</organism>
<comment type="similarity">
    <text evidence="6 7">Belongs to the helicase family. DinG subfamily. Type 2 sub-subfamily.</text>
</comment>
<dbReference type="FunFam" id="3.30.420.10:FF:000045">
    <property type="entry name" value="3'-5' exonuclease DinG"/>
    <property type="match status" value="1"/>
</dbReference>
<protein>
    <recommendedName>
        <fullName evidence="6 7">3'-5' exonuclease DinG</fullName>
        <ecNumber evidence="6 7">3.1.-.-</ecNumber>
    </recommendedName>
</protein>
<dbReference type="InterPro" id="IPR036397">
    <property type="entry name" value="RNaseH_sf"/>
</dbReference>
<dbReference type="Gene3D" id="3.40.50.300">
    <property type="entry name" value="P-loop containing nucleotide triphosphate hydrolases"/>
    <property type="match status" value="2"/>
</dbReference>
<dbReference type="SMART" id="SM00491">
    <property type="entry name" value="HELICc2"/>
    <property type="match status" value="1"/>
</dbReference>
<evidence type="ECO:0000259" key="8">
    <source>
        <dbReference type="PROSITE" id="PS51193"/>
    </source>
</evidence>
<dbReference type="GO" id="GO:0008408">
    <property type="term" value="F:3'-5' exonuclease activity"/>
    <property type="evidence" value="ECO:0007669"/>
    <property type="project" value="UniProtKB-UniRule"/>
</dbReference>
<dbReference type="SMART" id="SM00487">
    <property type="entry name" value="DEXDc"/>
    <property type="match status" value="1"/>
</dbReference>
<dbReference type="GO" id="GO:0003887">
    <property type="term" value="F:DNA-directed DNA polymerase activity"/>
    <property type="evidence" value="ECO:0007669"/>
    <property type="project" value="InterPro"/>
</dbReference>
<dbReference type="OrthoDB" id="9803913at2"/>
<dbReference type="GO" id="GO:0003677">
    <property type="term" value="F:DNA binding"/>
    <property type="evidence" value="ECO:0007669"/>
    <property type="project" value="InterPro"/>
</dbReference>
<reference evidence="9 10" key="1">
    <citation type="submission" date="2018-12" db="EMBL/GenBank/DDBJ databases">
        <title>Bacillus chawlae sp. nov., Bacillus glennii sp. nov., and Bacillus saganii sp. nov. Isolated from the Vehicle Assembly Building at Kennedy Space Center where the Viking Spacecraft were Assembled.</title>
        <authorList>
            <person name="Seuylemezian A."/>
            <person name="Vaishampayan P."/>
        </authorList>
    </citation>
    <scope>NUCLEOTIDE SEQUENCE [LARGE SCALE GENOMIC DNA]</scope>
    <source>
        <strain evidence="9 10">L5</strain>
    </source>
</reference>
<dbReference type="NCBIfam" id="TIGR01407">
    <property type="entry name" value="dinG_rel"/>
    <property type="match status" value="1"/>
</dbReference>
<dbReference type="RefSeq" id="WP_126864745.1">
    <property type="nucleotide sequence ID" value="NZ_JAUSTX010000006.1"/>
</dbReference>
<dbReference type="InterPro" id="IPR014001">
    <property type="entry name" value="Helicase_ATP-bd"/>
</dbReference>
<dbReference type="SMART" id="SM00479">
    <property type="entry name" value="EXOIII"/>
    <property type="match status" value="1"/>
</dbReference>
<dbReference type="PANTHER" id="PTHR11472:SF34">
    <property type="entry name" value="REGULATOR OF TELOMERE ELONGATION HELICASE 1"/>
    <property type="match status" value="1"/>
</dbReference>
<dbReference type="SUPFAM" id="SSF53098">
    <property type="entry name" value="Ribonuclease H-like"/>
    <property type="match status" value="1"/>
</dbReference>
<dbReference type="InterPro" id="IPR006310">
    <property type="entry name" value="DinG"/>
</dbReference>
<comment type="function">
    <text evidence="6 7">3'-5' exonuclease.</text>
</comment>
<dbReference type="InterPro" id="IPR013520">
    <property type="entry name" value="Ribonucl_H"/>
</dbReference>
<dbReference type="InterPro" id="IPR006054">
    <property type="entry name" value="DnaQ"/>
</dbReference>
<dbReference type="HAMAP" id="MF_02206">
    <property type="entry name" value="DinG_exonucl"/>
    <property type="match status" value="1"/>
</dbReference>
<dbReference type="CDD" id="cd06127">
    <property type="entry name" value="DEDDh"/>
    <property type="match status" value="1"/>
</dbReference>
<keyword evidence="4 6" id="KW-0269">Exonuclease</keyword>
<evidence type="ECO:0000256" key="4">
    <source>
        <dbReference type="ARBA" id="ARBA00022839"/>
    </source>
</evidence>
<dbReference type="Gene3D" id="3.30.420.10">
    <property type="entry name" value="Ribonuclease H-like superfamily/Ribonuclease H"/>
    <property type="match status" value="1"/>
</dbReference>
<keyword evidence="5 6" id="KW-0067">ATP-binding</keyword>
<dbReference type="Pfam" id="PF13307">
    <property type="entry name" value="Helicase_C_2"/>
    <property type="match status" value="1"/>
</dbReference>
<comment type="caution">
    <text evidence="9">The sequence shown here is derived from an EMBL/GenBank/DDBJ whole genome shotgun (WGS) entry which is preliminary data.</text>
</comment>
<dbReference type="EMBL" id="RYZZ01000010">
    <property type="protein sequence ID" value="RUQ29332.1"/>
    <property type="molecule type" value="Genomic_DNA"/>
</dbReference>
<dbReference type="PROSITE" id="PS51193">
    <property type="entry name" value="HELICASE_ATP_BIND_2"/>
    <property type="match status" value="1"/>
</dbReference>
<evidence type="ECO:0000256" key="3">
    <source>
        <dbReference type="ARBA" id="ARBA00022801"/>
    </source>
</evidence>
<dbReference type="GO" id="GO:0006260">
    <property type="term" value="P:DNA replication"/>
    <property type="evidence" value="ECO:0007669"/>
    <property type="project" value="InterPro"/>
</dbReference>
<keyword evidence="3 6" id="KW-0378">Hydrolase</keyword>
<feature type="binding site" evidence="6">
    <location>
        <begin position="283"/>
        <end position="290"/>
    </location>
    <ligand>
        <name>ATP</name>
        <dbReference type="ChEBI" id="CHEBI:30616"/>
    </ligand>
</feature>
<gene>
    <name evidence="6 7 9" type="primary">dinG</name>
    <name evidence="9" type="ORF">ELQ35_10220</name>
</gene>
<dbReference type="NCBIfam" id="TIGR00573">
    <property type="entry name" value="dnaq"/>
    <property type="match status" value="1"/>
</dbReference>
<evidence type="ECO:0000256" key="6">
    <source>
        <dbReference type="HAMAP-Rule" id="MF_02206"/>
    </source>
</evidence>
<evidence type="ECO:0000256" key="7">
    <source>
        <dbReference type="RuleBase" id="RU364106"/>
    </source>
</evidence>
<sequence>MSQRYVVIDLETTGNSPKKGDRIIQFAGTAIENGKIVDEYSTFIYPEQDIPVFIEELTGINNEMVKSAPVFEAVAPKIADFLEDSCFVAHNVLFDLSFLQEELKRCGFEGFYGSTIDTVELAKIVKPTSDSYKLNQLARDANLEHDRPHRADSDAYVTALLFIELKKRLQLLPLITLKQLYKLSFSLKSEISELLDVLISQKLTRSEVRRLDIETFRGLALKKVNRIDTYRENPSPRFPENHEERLKGIRRTKPEMEYREGQLKMMDTVYESFQESRDSMIEAGTGIGKSLGYLFPAAYFAKETHKTVVVSTYTIQLQEQLLQKEVPKLKEMLPFPIHVVLLKGRGNYLSLAKFERALRQKDDNYETALTKMQILVWLTETDTGDRDELNLTSGGLLFWERLQSDDHTYPGLLQPWSGADFYQRARRVAETADIIVTNHAYLMADLLSKDRLIPSEGYMILDEAHHLEQAASKYLGTRFDYVSVKTQLNRLGAYDQKQLLFRLEKMVREKKLEHVRPISVLEQSLNDFMYEFEQLFYMLAGKAEKHVKNEGPKAMAIKVKENGEWKQVTILAERLIEHLFLLAEGLAERVSALNQLDLGRNALFFLNELELLIVHIDELRLTLEEFFVHPSNYAVYWLNYIPSAPHHGLSLSSQPVSAASLIWETFFAAQKSVVMTSATLSVKKSFRFFKRLLGIENLDIKSEIFPSPFDFAKNMRAFVSSEMPEVNSISLEGFTDAASAHLIAIAKAARGRTMILFTSHDMLQRTHHKVKKSGLLEEYTILAQGITGGSKMKLLRNFQSFDKALLFGTTSLWEGVDIPGERLSCLVIVRLPFSPPDEPVTEAKCSLLEKQGRNPFTEHSLPEAVLRFRQGFGRLIRTDRDKGVLIVLDRRITASRYGKEFISAIPQIQWEEIGLNKMKEKIKDWI</sequence>
<dbReference type="AlphaFoldDB" id="A0A3S0VND2"/>
<dbReference type="NCBIfam" id="NF005981">
    <property type="entry name" value="PRK08074.1"/>
    <property type="match status" value="1"/>
</dbReference>
<feature type="short sequence motif" description="DEAH box" evidence="6">
    <location>
        <begin position="462"/>
        <end position="465"/>
    </location>
</feature>
<keyword evidence="9" id="KW-0347">Helicase</keyword>
<evidence type="ECO:0000256" key="2">
    <source>
        <dbReference type="ARBA" id="ARBA00022741"/>
    </source>
</evidence>
<proteinExistence type="inferred from homology"/>
<feature type="domain" description="Helicase ATP-binding" evidence="8">
    <location>
        <begin position="248"/>
        <end position="519"/>
    </location>
</feature>
<dbReference type="InterPro" id="IPR012337">
    <property type="entry name" value="RNaseH-like_sf"/>
</dbReference>
<keyword evidence="2 6" id="KW-0547">Nucleotide-binding</keyword>
<dbReference type="PANTHER" id="PTHR11472">
    <property type="entry name" value="DNA REPAIR DEAD HELICASE RAD3/XP-D SUBFAMILY MEMBER"/>
    <property type="match status" value="1"/>
</dbReference>
<name>A0A3S0VND2_9BACI</name>
<dbReference type="SUPFAM" id="SSF52540">
    <property type="entry name" value="P-loop containing nucleoside triphosphate hydrolases"/>
    <property type="match status" value="2"/>
</dbReference>
<dbReference type="GO" id="GO:0016818">
    <property type="term" value="F:hydrolase activity, acting on acid anhydrides, in phosphorus-containing anhydrides"/>
    <property type="evidence" value="ECO:0007669"/>
    <property type="project" value="InterPro"/>
</dbReference>
<evidence type="ECO:0000256" key="5">
    <source>
        <dbReference type="ARBA" id="ARBA00022840"/>
    </source>
</evidence>
<keyword evidence="10" id="KW-1185">Reference proteome</keyword>
<dbReference type="InterPro" id="IPR014013">
    <property type="entry name" value="Helic_SF1/SF2_ATP-bd_DinG/Rad3"/>
</dbReference>
<dbReference type="GO" id="GO:0005524">
    <property type="term" value="F:ATP binding"/>
    <property type="evidence" value="ECO:0007669"/>
    <property type="project" value="UniProtKB-UniRule"/>
</dbReference>
<dbReference type="Pfam" id="PF00929">
    <property type="entry name" value="RNase_T"/>
    <property type="match status" value="1"/>
</dbReference>
<evidence type="ECO:0000313" key="10">
    <source>
        <dbReference type="Proteomes" id="UP000267430"/>
    </source>
</evidence>
<dbReference type="InterPro" id="IPR006555">
    <property type="entry name" value="ATP-dep_Helicase_C"/>
</dbReference>
<dbReference type="Proteomes" id="UP000267430">
    <property type="component" value="Unassembled WGS sequence"/>
</dbReference>
<keyword evidence="1 6" id="KW-0540">Nuclease</keyword>
<evidence type="ECO:0000313" key="9">
    <source>
        <dbReference type="EMBL" id="RUQ29332.1"/>
    </source>
</evidence>
<dbReference type="EC" id="3.1.-.-" evidence="6 7"/>
<dbReference type="GO" id="GO:0003678">
    <property type="term" value="F:DNA helicase activity"/>
    <property type="evidence" value="ECO:0007669"/>
    <property type="project" value="TreeGrafter"/>
</dbReference>
<accession>A0A3S0VND2</accession>
<dbReference type="InterPro" id="IPR045028">
    <property type="entry name" value="DinG/Rad3-like"/>
</dbReference>
<dbReference type="InterPro" id="IPR027417">
    <property type="entry name" value="P-loop_NTPase"/>
</dbReference>